<accession>A0A239LJF8</accession>
<evidence type="ECO:0000256" key="2">
    <source>
        <dbReference type="ARBA" id="ARBA00022487"/>
    </source>
</evidence>
<dbReference type="Proteomes" id="UP000198280">
    <property type="component" value="Unassembled WGS sequence"/>
</dbReference>
<dbReference type="OrthoDB" id="176867at2"/>
<evidence type="ECO:0000256" key="8">
    <source>
        <dbReference type="SAM" id="SignalP"/>
    </source>
</evidence>
<keyword evidence="6" id="KW-0106">Calcium</keyword>
<dbReference type="AlphaFoldDB" id="A0A239LJF8"/>
<evidence type="ECO:0000313" key="9">
    <source>
        <dbReference type="EMBL" id="SNT29963.1"/>
    </source>
</evidence>
<protein>
    <submittedName>
        <fullName evidence="9">Feruloyl esterase</fullName>
    </submittedName>
</protein>
<keyword evidence="10" id="KW-1185">Reference proteome</keyword>
<evidence type="ECO:0000256" key="5">
    <source>
        <dbReference type="ARBA" id="ARBA00022801"/>
    </source>
</evidence>
<proteinExistence type="inferred from homology"/>
<dbReference type="SUPFAM" id="SSF53474">
    <property type="entry name" value="alpha/beta-Hydrolases"/>
    <property type="match status" value="1"/>
</dbReference>
<evidence type="ECO:0000256" key="1">
    <source>
        <dbReference type="ARBA" id="ARBA00006249"/>
    </source>
</evidence>
<dbReference type="RefSeq" id="WP_089227007.1">
    <property type="nucleotide sequence ID" value="NZ_FZOF01000020.1"/>
</dbReference>
<name>A0A239LJF8_9ACTN</name>
<evidence type="ECO:0000256" key="4">
    <source>
        <dbReference type="ARBA" id="ARBA00022729"/>
    </source>
</evidence>
<keyword evidence="5" id="KW-0378">Hydrolase</keyword>
<dbReference type="GO" id="GO:0046872">
    <property type="term" value="F:metal ion binding"/>
    <property type="evidence" value="ECO:0007669"/>
    <property type="project" value="UniProtKB-KW"/>
</dbReference>
<keyword evidence="3" id="KW-0479">Metal-binding</keyword>
<evidence type="ECO:0000256" key="6">
    <source>
        <dbReference type="ARBA" id="ARBA00022837"/>
    </source>
</evidence>
<dbReference type="PANTHER" id="PTHR33938">
    <property type="entry name" value="FERULOYL ESTERASE B-RELATED"/>
    <property type="match status" value="1"/>
</dbReference>
<keyword evidence="4 8" id="KW-0732">Signal</keyword>
<reference evidence="9 10" key="1">
    <citation type="submission" date="2017-06" db="EMBL/GenBank/DDBJ databases">
        <authorList>
            <person name="Kim H.J."/>
            <person name="Triplett B.A."/>
        </authorList>
    </citation>
    <scope>NUCLEOTIDE SEQUENCE [LARGE SCALE GENOMIC DNA]</scope>
    <source>
        <strain evidence="9 10">CGMCC 4.1858</strain>
    </source>
</reference>
<organism evidence="9 10">
    <name type="scientific">Actinacidiphila glaucinigra</name>
    <dbReference type="NCBI Taxonomy" id="235986"/>
    <lineage>
        <taxon>Bacteria</taxon>
        <taxon>Bacillati</taxon>
        <taxon>Actinomycetota</taxon>
        <taxon>Actinomycetes</taxon>
        <taxon>Kitasatosporales</taxon>
        <taxon>Streptomycetaceae</taxon>
        <taxon>Actinacidiphila</taxon>
    </lineage>
</organism>
<dbReference type="Pfam" id="PF07519">
    <property type="entry name" value="Tannase"/>
    <property type="match status" value="1"/>
</dbReference>
<keyword evidence="2" id="KW-0719">Serine esterase</keyword>
<gene>
    <name evidence="9" type="ORF">SAMN05216252_12012</name>
</gene>
<evidence type="ECO:0000313" key="10">
    <source>
        <dbReference type="Proteomes" id="UP000198280"/>
    </source>
</evidence>
<feature type="chain" id="PRO_5012399102" evidence="8">
    <location>
        <begin position="27"/>
        <end position="539"/>
    </location>
</feature>
<evidence type="ECO:0000256" key="7">
    <source>
        <dbReference type="ARBA" id="ARBA00023157"/>
    </source>
</evidence>
<dbReference type="GO" id="GO:0052689">
    <property type="term" value="F:carboxylic ester hydrolase activity"/>
    <property type="evidence" value="ECO:0007669"/>
    <property type="project" value="UniProtKB-KW"/>
</dbReference>
<dbReference type="EMBL" id="FZOF01000020">
    <property type="protein sequence ID" value="SNT29963.1"/>
    <property type="molecule type" value="Genomic_DNA"/>
</dbReference>
<dbReference type="PANTHER" id="PTHR33938:SF8">
    <property type="entry name" value="CARBOXYLIC ESTER HYDROLASE"/>
    <property type="match status" value="1"/>
</dbReference>
<dbReference type="InterPro" id="IPR029058">
    <property type="entry name" value="AB_hydrolase_fold"/>
</dbReference>
<comment type="similarity">
    <text evidence="1">Belongs to the tannase family.</text>
</comment>
<keyword evidence="7" id="KW-1015">Disulfide bond</keyword>
<sequence length="539" mass="57087">MKKKLLAVIAAGVPLVAAVYLPTASAETRAPASAAPFTCASMQVPAPAGTEVEDVTAVRDAGGTIKGTGVLQGEVTGVPAFCKVTVTLTHPGEDDHATVTTWLPEKSWNGRFQALGGSAYLAGDNGVGMGTAVKTGYAATTTDAGVGDALDVSWALNSEGEINTAPLKNFASRSQHEAAVVGKEVVDAVYGKRADYSYFTGCSTGGRQGYMEAQRHPDDYDGILADAPAVNWDEFEVATLWPQVVMNNEKTYPADCELDAFTDAAVKACDALDGVRDGLVNDPERCDFDPRELIGTKVVCHGAELTVTAADAAVVRKIWDGPHTPSGRKLWSGVPVGADLKGLAATTTDPDGTVKGNPFPVPAAWVRLWLKKDPSFDLSKITYRQFTELFEQSRAEYDKVIGTDDPDLSGFRTSGGKLLTWHGQADQFIPAQGTVAYREQVERTMGGAKRVDDFYRLFLAPGTDHCGLNGTDGSADGLAALTAWVEHGKAPKTLPATLVGASGKSVSRDLCSYPEVSRYKGHGDPDVASSFRCVLPPRH</sequence>
<dbReference type="InterPro" id="IPR011118">
    <property type="entry name" value="Tannase/feruloyl_esterase"/>
</dbReference>
<evidence type="ECO:0000256" key="3">
    <source>
        <dbReference type="ARBA" id="ARBA00022723"/>
    </source>
</evidence>
<feature type="signal peptide" evidence="8">
    <location>
        <begin position="1"/>
        <end position="26"/>
    </location>
</feature>
<dbReference type="Gene3D" id="3.40.50.1820">
    <property type="entry name" value="alpha/beta hydrolase"/>
    <property type="match status" value="1"/>
</dbReference>